<dbReference type="EMBL" id="SPHZ02000003">
    <property type="protein sequence ID" value="KAF0928074.1"/>
    <property type="molecule type" value="Genomic_DNA"/>
</dbReference>
<evidence type="ECO:0008006" key="4">
    <source>
        <dbReference type="Google" id="ProtNLM"/>
    </source>
</evidence>
<dbReference type="AlphaFoldDB" id="A0A6G1ETX2"/>
<evidence type="ECO:0000313" key="2">
    <source>
        <dbReference type="EMBL" id="KAF0928074.1"/>
    </source>
</evidence>
<dbReference type="OrthoDB" id="674348at2759"/>
<proteinExistence type="predicted"/>
<accession>A0A6G1ETX2</accession>
<comment type="caution">
    <text evidence="2">The sequence shown here is derived from an EMBL/GenBank/DDBJ whole genome shotgun (WGS) entry which is preliminary data.</text>
</comment>
<sequence>MHWRPGGLCGRGGKGSGVPVVSTASSGRGTVAISPASPPRVSILTKVLGDTPEGAKVVGVLVGSAADATEVDYAKIDECPICGESRWIDADGNKRIPQKILRHFPLIPRLKRIFASKGAAEDTRWHKLKRKPVDN</sequence>
<protein>
    <recommendedName>
        <fullName evidence="4">Transposase Tnp1/En/Spm-like domain-containing protein</fullName>
    </recommendedName>
</protein>
<organism evidence="2 3">
    <name type="scientific">Oryza meyeriana var. granulata</name>
    <dbReference type="NCBI Taxonomy" id="110450"/>
    <lineage>
        <taxon>Eukaryota</taxon>
        <taxon>Viridiplantae</taxon>
        <taxon>Streptophyta</taxon>
        <taxon>Embryophyta</taxon>
        <taxon>Tracheophyta</taxon>
        <taxon>Spermatophyta</taxon>
        <taxon>Magnoliopsida</taxon>
        <taxon>Liliopsida</taxon>
        <taxon>Poales</taxon>
        <taxon>Poaceae</taxon>
        <taxon>BOP clade</taxon>
        <taxon>Oryzoideae</taxon>
        <taxon>Oryzeae</taxon>
        <taxon>Oryzinae</taxon>
        <taxon>Oryza</taxon>
        <taxon>Oryza meyeriana</taxon>
    </lineage>
</organism>
<dbReference type="PANTHER" id="PTHR10775:SF185">
    <property type="entry name" value="OS08G0208400 PROTEIN"/>
    <property type="match status" value="1"/>
</dbReference>
<reference evidence="2 3" key="1">
    <citation type="submission" date="2019-11" db="EMBL/GenBank/DDBJ databases">
        <title>Whole genome sequence of Oryza granulata.</title>
        <authorList>
            <person name="Li W."/>
        </authorList>
    </citation>
    <scope>NUCLEOTIDE SEQUENCE [LARGE SCALE GENOMIC DNA]</scope>
    <source>
        <strain evidence="3">cv. Menghai</strain>
        <tissue evidence="2">Leaf</tissue>
    </source>
</reference>
<keyword evidence="3" id="KW-1185">Reference proteome</keyword>
<evidence type="ECO:0000313" key="3">
    <source>
        <dbReference type="Proteomes" id="UP000479710"/>
    </source>
</evidence>
<gene>
    <name evidence="2" type="ORF">E2562_037666</name>
</gene>
<feature type="compositionally biased region" description="Gly residues" evidence="1">
    <location>
        <begin position="7"/>
        <end position="16"/>
    </location>
</feature>
<dbReference type="Proteomes" id="UP000479710">
    <property type="component" value="Unassembled WGS sequence"/>
</dbReference>
<name>A0A6G1ETX2_9ORYZ</name>
<evidence type="ECO:0000256" key="1">
    <source>
        <dbReference type="SAM" id="MobiDB-lite"/>
    </source>
</evidence>
<feature type="region of interest" description="Disordered" evidence="1">
    <location>
        <begin position="1"/>
        <end position="36"/>
    </location>
</feature>
<dbReference type="PANTHER" id="PTHR10775">
    <property type="entry name" value="OS08G0208400 PROTEIN"/>
    <property type="match status" value="1"/>
</dbReference>